<dbReference type="STRING" id="81858.BST23_03785"/>
<dbReference type="EMBL" id="MVHP01000003">
    <property type="protein sequence ID" value="ORA68216.1"/>
    <property type="molecule type" value="Genomic_DNA"/>
</dbReference>
<dbReference type="OrthoDB" id="4759936at2"/>
<dbReference type="Proteomes" id="UP000192772">
    <property type="component" value="Unassembled WGS sequence"/>
</dbReference>
<name>A0A0M2ZII6_9MYCO</name>
<accession>A0A0M2ZII6</accession>
<evidence type="ECO:0000259" key="1">
    <source>
        <dbReference type="Pfam" id="PF19328"/>
    </source>
</evidence>
<dbReference type="AlphaFoldDB" id="A0A0M2ZII6"/>
<dbReference type="Gene3D" id="3.40.50.720">
    <property type="entry name" value="NAD(P)-binding Rossmann-like Domain"/>
    <property type="match status" value="1"/>
</dbReference>
<dbReference type="InterPro" id="IPR045760">
    <property type="entry name" value="DAP_DH_C"/>
</dbReference>
<evidence type="ECO:0000313" key="3">
    <source>
        <dbReference type="Proteomes" id="UP000192772"/>
    </source>
</evidence>
<feature type="domain" description="2,4-diaminopentanoate dehydrogenase C-terminal" evidence="1">
    <location>
        <begin position="208"/>
        <end position="348"/>
    </location>
</feature>
<reference evidence="2 3" key="1">
    <citation type="submission" date="2017-02" db="EMBL/GenBank/DDBJ databases">
        <title>The new phylogeny of genus Mycobacterium.</title>
        <authorList>
            <person name="Tortoli E."/>
            <person name="Trovato A."/>
            <person name="Cirillo D.M."/>
        </authorList>
    </citation>
    <scope>NUCLEOTIDE SEQUENCE [LARGE SCALE GENOMIC DNA]</scope>
    <source>
        <strain evidence="2 3">FI-09383</strain>
    </source>
</reference>
<dbReference type="Pfam" id="PF19328">
    <property type="entry name" value="DAP_DH_C"/>
    <property type="match status" value="1"/>
</dbReference>
<gene>
    <name evidence="2" type="ORF">BST23_03785</name>
</gene>
<protein>
    <submittedName>
        <fullName evidence="2">Dihydrodipicolinate reductase</fullName>
    </submittedName>
</protein>
<sequence>MTPRRVIQFSTGNVGVHSLRMLIERPDFELVGLHASNPAKVGRDAAELAGLPSPTGVTATDDIDALVSLNADCVVYTSQAETRPHDALAEITRFLRAGSNVVGTSFVWMVAPDQADGWLREPLRQACADGDATLYINGVDPGFSGDTLVYTALSLAGRATSITVQEVCDYGSYDDAEFTGVSFGFGMPPEHTPILFSPGVLASMWGAQVRSLADDLGVELDEVRERHEKWAAATPIDCTMMRVEPGQVAAVRFAAEGLRDGRPVITMEHVNRLTDAAAPDWPYPPEGRAGVHRVVVEGDPGVVINAHVGTSGIDHNQGGVIATAARAVNMIEAVCRAPSGILAAHDLRPSDHMRGVMW</sequence>
<evidence type="ECO:0000313" key="2">
    <source>
        <dbReference type="EMBL" id="ORA68216.1"/>
    </source>
</evidence>
<proteinExistence type="predicted"/>
<dbReference type="RefSeq" id="WP_046751315.1">
    <property type="nucleotide sequence ID" value="NZ_LBNO01000015.1"/>
</dbReference>
<dbReference type="InterPro" id="IPR036291">
    <property type="entry name" value="NAD(P)-bd_dom_sf"/>
</dbReference>
<comment type="caution">
    <text evidence="2">The sequence shown here is derived from an EMBL/GenBank/DDBJ whole genome shotgun (WGS) entry which is preliminary data.</text>
</comment>
<dbReference type="SUPFAM" id="SSF51735">
    <property type="entry name" value="NAD(P)-binding Rossmann-fold domains"/>
    <property type="match status" value="1"/>
</dbReference>
<organism evidence="2 3">
    <name type="scientific">Mycolicibacterium elephantis</name>
    <dbReference type="NCBI Taxonomy" id="81858"/>
    <lineage>
        <taxon>Bacteria</taxon>
        <taxon>Bacillati</taxon>
        <taxon>Actinomycetota</taxon>
        <taxon>Actinomycetes</taxon>
        <taxon>Mycobacteriales</taxon>
        <taxon>Mycobacteriaceae</taxon>
        <taxon>Mycolicibacterium</taxon>
    </lineage>
</organism>